<keyword evidence="3" id="KW-1185">Reference proteome</keyword>
<proteinExistence type="predicted"/>
<sequence length="104" mass="11715">MTLILFSAILSQQVKRLATWYTFCLSWTISCLSYLWLFFSGEIHSPESSNFICITQAALIYSVPTLTASATLSLLLHSWYNVHFGLLKPPLESDPRVVLAVGHH</sequence>
<feature type="transmembrane region" description="Helical" evidence="1">
    <location>
        <begin position="20"/>
        <end position="39"/>
    </location>
</feature>
<keyword evidence="1" id="KW-0812">Transmembrane</keyword>
<dbReference type="Proteomes" id="UP000799118">
    <property type="component" value="Unassembled WGS sequence"/>
</dbReference>
<dbReference type="OrthoDB" id="2988301at2759"/>
<feature type="transmembrane region" description="Helical" evidence="1">
    <location>
        <begin position="51"/>
        <end position="80"/>
    </location>
</feature>
<evidence type="ECO:0000256" key="1">
    <source>
        <dbReference type="SAM" id="Phobius"/>
    </source>
</evidence>
<name>A0A6A4GB74_9AGAR</name>
<evidence type="ECO:0000313" key="2">
    <source>
        <dbReference type="EMBL" id="KAE9382752.1"/>
    </source>
</evidence>
<protein>
    <submittedName>
        <fullName evidence="2">Uncharacterized protein</fullName>
    </submittedName>
</protein>
<organism evidence="2 3">
    <name type="scientific">Gymnopus androsaceus JB14</name>
    <dbReference type="NCBI Taxonomy" id="1447944"/>
    <lineage>
        <taxon>Eukaryota</taxon>
        <taxon>Fungi</taxon>
        <taxon>Dikarya</taxon>
        <taxon>Basidiomycota</taxon>
        <taxon>Agaricomycotina</taxon>
        <taxon>Agaricomycetes</taxon>
        <taxon>Agaricomycetidae</taxon>
        <taxon>Agaricales</taxon>
        <taxon>Marasmiineae</taxon>
        <taxon>Omphalotaceae</taxon>
        <taxon>Gymnopus</taxon>
    </lineage>
</organism>
<gene>
    <name evidence="2" type="ORF">BT96DRAFT_930172</name>
</gene>
<keyword evidence="1" id="KW-0472">Membrane</keyword>
<reference evidence="2" key="1">
    <citation type="journal article" date="2019" name="Environ. Microbiol.">
        <title>Fungal ecological strategies reflected in gene transcription - a case study of two litter decomposers.</title>
        <authorList>
            <person name="Barbi F."/>
            <person name="Kohler A."/>
            <person name="Barry K."/>
            <person name="Baskaran P."/>
            <person name="Daum C."/>
            <person name="Fauchery L."/>
            <person name="Ihrmark K."/>
            <person name="Kuo A."/>
            <person name="LaButti K."/>
            <person name="Lipzen A."/>
            <person name="Morin E."/>
            <person name="Grigoriev I.V."/>
            <person name="Henrissat B."/>
            <person name="Lindahl B."/>
            <person name="Martin F."/>
        </authorList>
    </citation>
    <scope>NUCLEOTIDE SEQUENCE</scope>
    <source>
        <strain evidence="2">JB14</strain>
    </source>
</reference>
<dbReference type="AlphaFoldDB" id="A0A6A4GB74"/>
<keyword evidence="1" id="KW-1133">Transmembrane helix</keyword>
<evidence type="ECO:0000313" key="3">
    <source>
        <dbReference type="Proteomes" id="UP000799118"/>
    </source>
</evidence>
<accession>A0A6A4GB74</accession>
<dbReference type="EMBL" id="ML771023">
    <property type="protein sequence ID" value="KAE9382752.1"/>
    <property type="molecule type" value="Genomic_DNA"/>
</dbReference>